<feature type="region of interest" description="Disordered" evidence="1">
    <location>
        <begin position="1"/>
        <end position="25"/>
    </location>
</feature>
<keyword evidence="2" id="KW-1185">Reference proteome</keyword>
<dbReference type="RefSeq" id="XP_015068728.1">
    <property type="nucleotide sequence ID" value="XM_015213242.1"/>
</dbReference>
<reference evidence="2" key="1">
    <citation type="journal article" date="2014" name="Nat. Genet.">
        <title>The genome of the stress-tolerant wild tomato species Solanum pennellii.</title>
        <authorList>
            <person name="Bolger A."/>
            <person name="Scossa F."/>
            <person name="Bolger M.E."/>
            <person name="Lanz C."/>
            <person name="Maumus F."/>
            <person name="Tohge T."/>
            <person name="Quesneville H."/>
            <person name="Alseekh S."/>
            <person name="Sorensen I."/>
            <person name="Lichtenstein G."/>
            <person name="Fich E.A."/>
            <person name="Conte M."/>
            <person name="Keller H."/>
            <person name="Schneeberger K."/>
            <person name="Schwacke R."/>
            <person name="Ofner I."/>
            <person name="Vrebalov J."/>
            <person name="Xu Y."/>
            <person name="Osorio S."/>
            <person name="Aflitos S.A."/>
            <person name="Schijlen E."/>
            <person name="Jimenez-Gomez J.M."/>
            <person name="Ryngajllo M."/>
            <person name="Kimura S."/>
            <person name="Kumar R."/>
            <person name="Koenig D."/>
            <person name="Headland L.R."/>
            <person name="Maloof J.N."/>
            <person name="Sinha N."/>
            <person name="van Ham R.C."/>
            <person name="Lankhorst R.K."/>
            <person name="Mao L."/>
            <person name="Vogel A."/>
            <person name="Arsova B."/>
            <person name="Panstruga R."/>
            <person name="Fei Z."/>
            <person name="Rose J.K."/>
            <person name="Zamir D."/>
            <person name="Carrari F."/>
            <person name="Giovannoni J.J."/>
            <person name="Weigel D."/>
            <person name="Usadel B."/>
            <person name="Fernie A.R."/>
        </authorList>
    </citation>
    <scope>NUCLEOTIDE SEQUENCE [LARGE SCALE GENOMIC DNA]</scope>
    <source>
        <strain evidence="2">cv. LA0716</strain>
    </source>
</reference>
<dbReference type="GeneID" id="107013296"/>
<feature type="compositionally biased region" description="Polar residues" evidence="1">
    <location>
        <begin position="210"/>
        <end position="229"/>
    </location>
</feature>
<protein>
    <submittedName>
        <fullName evidence="3">Uncharacterized protein LOC107013296</fullName>
    </submittedName>
</protein>
<proteinExistence type="predicted"/>
<evidence type="ECO:0000256" key="1">
    <source>
        <dbReference type="SAM" id="MobiDB-lite"/>
    </source>
</evidence>
<evidence type="ECO:0000313" key="3">
    <source>
        <dbReference type="RefSeq" id="XP_015068728.1"/>
    </source>
</evidence>
<gene>
    <name evidence="3" type="primary">LOC107013296</name>
</gene>
<sequence length="242" mass="27452">MDQAITVQAQDMTAQDNRKEVQREKPPALADQFLYFSSRENLKEWRKRERDERERVLKEVSRFLTRISEELEEECRAAMLHDSMDLSRLMVHVQQVEDNRKKRRVREVRRPNPFDQTGSSRGCGRSTFGVRDQPKFKKGHQSLGKSNSKRSATHKGGRPQPKKGNGGDVQRSRKECGNCGHIHSGECKIGTNAYFCCGKSGHMVMDGPQNRGQAGGNAQSSPNPQSATTAEPPKRSIFYAYE</sequence>
<feature type="region of interest" description="Disordered" evidence="1">
    <location>
        <begin position="95"/>
        <end position="173"/>
    </location>
</feature>
<organism evidence="2 3">
    <name type="scientific">Solanum pennellii</name>
    <name type="common">Tomato</name>
    <name type="synonym">Lycopersicon pennellii</name>
    <dbReference type="NCBI Taxonomy" id="28526"/>
    <lineage>
        <taxon>Eukaryota</taxon>
        <taxon>Viridiplantae</taxon>
        <taxon>Streptophyta</taxon>
        <taxon>Embryophyta</taxon>
        <taxon>Tracheophyta</taxon>
        <taxon>Spermatophyta</taxon>
        <taxon>Magnoliopsida</taxon>
        <taxon>eudicotyledons</taxon>
        <taxon>Gunneridae</taxon>
        <taxon>Pentapetalae</taxon>
        <taxon>asterids</taxon>
        <taxon>lamiids</taxon>
        <taxon>Solanales</taxon>
        <taxon>Solanaceae</taxon>
        <taxon>Solanoideae</taxon>
        <taxon>Solaneae</taxon>
        <taxon>Solanum</taxon>
        <taxon>Solanum subgen. Lycopersicon</taxon>
    </lineage>
</organism>
<feature type="compositionally biased region" description="Basic residues" evidence="1">
    <location>
        <begin position="147"/>
        <end position="161"/>
    </location>
</feature>
<name>A0ABM1GBL3_SOLPN</name>
<feature type="compositionally biased region" description="Basic and acidic residues" evidence="1">
    <location>
        <begin position="16"/>
        <end position="25"/>
    </location>
</feature>
<evidence type="ECO:0000313" key="2">
    <source>
        <dbReference type="Proteomes" id="UP000694930"/>
    </source>
</evidence>
<reference evidence="3" key="2">
    <citation type="submission" date="2025-08" db="UniProtKB">
        <authorList>
            <consortium name="RefSeq"/>
        </authorList>
    </citation>
    <scope>IDENTIFICATION</scope>
</reference>
<feature type="compositionally biased region" description="Polar residues" evidence="1">
    <location>
        <begin position="1"/>
        <end position="15"/>
    </location>
</feature>
<feature type="region of interest" description="Disordered" evidence="1">
    <location>
        <begin position="206"/>
        <end position="242"/>
    </location>
</feature>
<accession>A0ABM1GBL3</accession>
<dbReference type="Proteomes" id="UP000694930">
    <property type="component" value="Chromosome 3"/>
</dbReference>